<keyword evidence="2" id="KW-1185">Reference proteome</keyword>
<dbReference type="Pfam" id="PF11390">
    <property type="entry name" value="FdsD"/>
    <property type="match status" value="1"/>
</dbReference>
<dbReference type="RefSeq" id="WP_119839823.1">
    <property type="nucleotide sequence ID" value="NZ_CP060436.1"/>
</dbReference>
<evidence type="ECO:0000313" key="2">
    <source>
        <dbReference type="Proteomes" id="UP000283786"/>
    </source>
</evidence>
<dbReference type="OrthoDB" id="7409377at2"/>
<protein>
    <submittedName>
        <fullName evidence="1">Uncharacterized protein</fullName>
    </submittedName>
</protein>
<accession>A0A418SEU9</accession>
<organism evidence="1 2">
    <name type="scientific">Pseudooceanicola algae</name>
    <dbReference type="NCBI Taxonomy" id="1537215"/>
    <lineage>
        <taxon>Bacteria</taxon>
        <taxon>Pseudomonadati</taxon>
        <taxon>Pseudomonadota</taxon>
        <taxon>Alphaproteobacteria</taxon>
        <taxon>Rhodobacterales</taxon>
        <taxon>Paracoccaceae</taxon>
        <taxon>Pseudooceanicola</taxon>
    </lineage>
</organism>
<dbReference type="KEGG" id="palw:PSAL_014420"/>
<evidence type="ECO:0000313" key="1">
    <source>
        <dbReference type="EMBL" id="QPM90207.1"/>
    </source>
</evidence>
<sequence length="72" mass="7933">MTSDKLVLMANQIATFFHSQPGEGQAEKVADHINDFWEPRMRRQLLDHVAAGGDGCDPLVIKAAAFLRLPAD</sequence>
<dbReference type="InterPro" id="IPR021074">
    <property type="entry name" value="Formate_DH_dsu"/>
</dbReference>
<gene>
    <name evidence="1" type="ORF">PSAL_014420</name>
</gene>
<dbReference type="AlphaFoldDB" id="A0A418SEU9"/>
<name>A0A418SEU9_9RHOB</name>
<reference evidence="1 2" key="1">
    <citation type="submission" date="2020-08" db="EMBL/GenBank/DDBJ databases">
        <title>Genome sequence of Rhodobacteraceae bacterium Lw-13e.</title>
        <authorList>
            <person name="Poehlein A."/>
            <person name="Wolter L."/>
            <person name="Daniel R."/>
            <person name="Brinkhoff T."/>
        </authorList>
    </citation>
    <scope>NUCLEOTIDE SEQUENCE [LARGE SCALE GENOMIC DNA]</scope>
    <source>
        <strain evidence="1 2">Lw-13e</strain>
    </source>
</reference>
<dbReference type="EMBL" id="CP060436">
    <property type="protein sequence ID" value="QPM90207.1"/>
    <property type="molecule type" value="Genomic_DNA"/>
</dbReference>
<proteinExistence type="predicted"/>
<dbReference type="Proteomes" id="UP000283786">
    <property type="component" value="Chromosome"/>
</dbReference>